<evidence type="ECO:0000313" key="3">
    <source>
        <dbReference type="Proteomes" id="UP000218238"/>
    </source>
</evidence>
<dbReference type="InterPro" id="IPR031807">
    <property type="entry name" value="HicB-like"/>
</dbReference>
<dbReference type="PANTHER" id="PTHR34504:SF2">
    <property type="entry name" value="UPF0150 PROTEIN SSL0259"/>
    <property type="match status" value="1"/>
</dbReference>
<dbReference type="InterPro" id="IPR035069">
    <property type="entry name" value="TTHA1013/TTHA0281-like"/>
</dbReference>
<dbReference type="PANTHER" id="PTHR34504">
    <property type="entry name" value="ANTITOXIN HICB"/>
    <property type="match status" value="1"/>
</dbReference>
<dbReference type="AlphaFoldDB" id="A0A2A2TN38"/>
<proteinExistence type="predicted"/>
<dbReference type="Proteomes" id="UP000218238">
    <property type="component" value="Unassembled WGS sequence"/>
</dbReference>
<dbReference type="Pfam" id="PF15919">
    <property type="entry name" value="HicB_lk_antitox"/>
    <property type="match status" value="1"/>
</dbReference>
<dbReference type="Gene3D" id="3.30.160.250">
    <property type="match status" value="1"/>
</dbReference>
<dbReference type="InterPro" id="IPR051404">
    <property type="entry name" value="TA_system_antitoxin"/>
</dbReference>
<protein>
    <submittedName>
        <fullName evidence="2">HicB family protein</fullName>
    </submittedName>
</protein>
<dbReference type="OrthoDB" id="5419659at2"/>
<dbReference type="EMBL" id="NTFS01000034">
    <property type="protein sequence ID" value="PAX59827.1"/>
    <property type="molecule type" value="Genomic_DNA"/>
</dbReference>
<organism evidence="2 3">
    <name type="scientific">Brunnivagina elsteri CCALA 953</name>
    <dbReference type="NCBI Taxonomy" id="987040"/>
    <lineage>
        <taxon>Bacteria</taxon>
        <taxon>Bacillati</taxon>
        <taxon>Cyanobacteriota</taxon>
        <taxon>Cyanophyceae</taxon>
        <taxon>Nostocales</taxon>
        <taxon>Calotrichaceae</taxon>
        <taxon>Brunnivagina</taxon>
    </lineage>
</organism>
<comment type="caution">
    <text evidence="2">The sequence shown here is derived from an EMBL/GenBank/DDBJ whole genome shotgun (WGS) entry which is preliminary data.</text>
</comment>
<gene>
    <name evidence="2" type="ORF">CK510_05065</name>
</gene>
<name>A0A2A2TN38_9CYAN</name>
<accession>A0A2A2TN38</accession>
<keyword evidence="3" id="KW-1185">Reference proteome</keyword>
<dbReference type="RefSeq" id="WP_095720661.1">
    <property type="nucleotide sequence ID" value="NZ_NTFS01000034.1"/>
</dbReference>
<evidence type="ECO:0000259" key="1">
    <source>
        <dbReference type="Pfam" id="PF15919"/>
    </source>
</evidence>
<feature type="domain" description="HicB-like antitoxin of toxin-antitoxin system" evidence="1">
    <location>
        <begin position="7"/>
        <end position="64"/>
    </location>
</feature>
<evidence type="ECO:0000313" key="2">
    <source>
        <dbReference type="EMBL" id="PAX59827.1"/>
    </source>
</evidence>
<reference evidence="2 3" key="1">
    <citation type="submission" date="2017-08" db="EMBL/GenBank/DDBJ databases">
        <title>Draft genome sequence of filamentous cyanobacterium Calothrix elsteri CCALA 953.</title>
        <authorList>
            <person name="Gagunashvili A.N."/>
            <person name="Elster J."/>
            <person name="Andresson O.S."/>
        </authorList>
    </citation>
    <scope>NUCLEOTIDE SEQUENCE [LARGE SCALE GENOMIC DNA]</scope>
    <source>
        <strain evidence="2 3">CCALA 953</strain>
    </source>
</reference>
<dbReference type="SUPFAM" id="SSF143100">
    <property type="entry name" value="TTHA1013/TTHA0281-like"/>
    <property type="match status" value="1"/>
</dbReference>
<sequence>MPYKVSIIIEKDEDGYYAYCPELPGCQTQGDSLEEVRENIQEAVELYLETLSKSEKQALQNKEIFTMTLEVKVA</sequence>